<dbReference type="EMBL" id="BAAAPF010000028">
    <property type="protein sequence ID" value="GAA2115598.1"/>
    <property type="molecule type" value="Genomic_DNA"/>
</dbReference>
<comment type="caution">
    <text evidence="1">The sequence shown here is derived from an EMBL/GenBank/DDBJ whole genome shotgun (WGS) entry which is preliminary data.</text>
</comment>
<dbReference type="InterPro" id="IPR036922">
    <property type="entry name" value="Rieske_2Fe-2S_sf"/>
</dbReference>
<accession>A0ABP5JBQ7</accession>
<dbReference type="Proteomes" id="UP001500443">
    <property type="component" value="Unassembled WGS sequence"/>
</dbReference>
<dbReference type="SUPFAM" id="SSF50022">
    <property type="entry name" value="ISP domain"/>
    <property type="match status" value="1"/>
</dbReference>
<keyword evidence="2" id="KW-1185">Reference proteome</keyword>
<evidence type="ECO:0000313" key="1">
    <source>
        <dbReference type="EMBL" id="GAA2115598.1"/>
    </source>
</evidence>
<reference evidence="2" key="1">
    <citation type="journal article" date="2019" name="Int. J. Syst. Evol. Microbiol.">
        <title>The Global Catalogue of Microorganisms (GCM) 10K type strain sequencing project: providing services to taxonomists for standard genome sequencing and annotation.</title>
        <authorList>
            <consortium name="The Broad Institute Genomics Platform"/>
            <consortium name="The Broad Institute Genome Sequencing Center for Infectious Disease"/>
            <person name="Wu L."/>
            <person name="Ma J."/>
        </authorList>
    </citation>
    <scope>NUCLEOTIDE SEQUENCE [LARGE SCALE GENOMIC DNA]</scope>
    <source>
        <strain evidence="2">JCM 15481</strain>
    </source>
</reference>
<sequence>MTPDHRRKTENHWHSVDLATAVPRPGDRMAVALLGEPITILRDGSGVVQAFRRRSGRYVRCVVRCGVIFVNLGEEDHVSVAAEGVPDSESITPHCA</sequence>
<evidence type="ECO:0000313" key="2">
    <source>
        <dbReference type="Proteomes" id="UP001500443"/>
    </source>
</evidence>
<gene>
    <name evidence="1" type="ORF">GCM10009802_15620</name>
</gene>
<name>A0ABP5JBQ7_9ACTN</name>
<protein>
    <recommendedName>
        <fullName evidence="3">Rieske domain-containing protein</fullName>
    </recommendedName>
</protein>
<proteinExistence type="predicted"/>
<evidence type="ECO:0008006" key="3">
    <source>
        <dbReference type="Google" id="ProtNLM"/>
    </source>
</evidence>
<organism evidence="1 2">
    <name type="scientific">Streptomyces synnematoformans</name>
    <dbReference type="NCBI Taxonomy" id="415721"/>
    <lineage>
        <taxon>Bacteria</taxon>
        <taxon>Bacillati</taxon>
        <taxon>Actinomycetota</taxon>
        <taxon>Actinomycetes</taxon>
        <taxon>Kitasatosporales</taxon>
        <taxon>Streptomycetaceae</taxon>
        <taxon>Streptomyces</taxon>
    </lineage>
</organism>